<reference evidence="1" key="1">
    <citation type="submission" date="2015-11" db="EMBL/GenBank/DDBJ databases">
        <authorList>
            <person name="Chen M.H."/>
            <person name="Kuo S.T."/>
            <person name="Chang P.H."/>
        </authorList>
    </citation>
    <scope>NUCLEOTIDE SEQUENCE</scope>
    <source>
        <strain evidence="1">Taiwan/2005</strain>
    </source>
</reference>
<proteinExistence type="predicted"/>
<protein>
    <submittedName>
        <fullName evidence="1">Uncharacterized protein</fullName>
    </submittedName>
</protein>
<gene>
    <name evidence="1" type="ORF">tc2005_p069c</name>
</gene>
<organism evidence="1">
    <name type="scientific">Abalone herpesvirus Taiwan/2005</name>
    <dbReference type="NCBI Taxonomy" id="1821058"/>
    <lineage>
        <taxon>Viruses</taxon>
        <taxon>Duplodnaviria</taxon>
        <taxon>Heunggongvirae</taxon>
        <taxon>Peploviricota</taxon>
        <taxon>Herviviricetes</taxon>
        <taxon>Herpesvirales</taxon>
    </lineage>
</organism>
<evidence type="ECO:0000313" key="1">
    <source>
        <dbReference type="EMBL" id="AMW36213.1"/>
    </source>
</evidence>
<name>A0A143DH90_9VIRU</name>
<accession>A0A143DH90</accession>
<sequence>MPAQYLQHRTICPKSQLSSLLLGDLPSIPVLVAKTIVMADGELNDVFHSLQNILNPNARLIVYTESPALWRRELSTSRFNLVDGEFCTSIISQQAIVREIVEEPFGASVGGAGIIIVDSPNFVCKDTYASLLMNARSSTFTIFTHDIDIKIALRTTVGPFTRKRQYVRVVKDARVTTTLPRCDKFLGYSLSSMKGTDTDMMPPLEISCHVVKSGVRAALQDMIIHAPLISHKVAIFDGVDEGRPKLTSIMSKTDFGGSCAAIVTSDFVIGNRDPLELIRRCFHKQFPDLVDEKPIAIKFLKIETPAGDDNSFLISGVVRKLPSEWVMQTPV</sequence>
<dbReference type="EMBL" id="KU096999">
    <property type="protein sequence ID" value="AMW36213.1"/>
    <property type="molecule type" value="Genomic_DNA"/>
</dbReference>